<dbReference type="GO" id="GO:0005198">
    <property type="term" value="F:structural molecule activity"/>
    <property type="evidence" value="ECO:0007669"/>
    <property type="project" value="UniProtKB-UniRule"/>
</dbReference>
<dbReference type="Proteomes" id="UP000587942">
    <property type="component" value="Unassembled WGS sequence"/>
</dbReference>
<dbReference type="PANTHER" id="PTHR34653:SF1">
    <property type="entry name" value="FLAGELLAR HOOK-BASAL BODY COMPLEX PROTEIN FLIE"/>
    <property type="match status" value="1"/>
</dbReference>
<evidence type="ECO:0000313" key="6">
    <source>
        <dbReference type="EMBL" id="NKE05278.1"/>
    </source>
</evidence>
<evidence type="ECO:0000256" key="4">
    <source>
        <dbReference type="HAMAP-Rule" id="MF_00724"/>
    </source>
</evidence>
<comment type="caution">
    <text evidence="6">The sequence shown here is derived from an EMBL/GenBank/DDBJ whole genome shotgun (WGS) entry which is preliminary data.</text>
</comment>
<keyword evidence="6" id="KW-0969">Cilium</keyword>
<comment type="subcellular location">
    <subcellularLocation>
        <location evidence="1 4">Bacterial flagellum basal body</location>
    </subcellularLocation>
</comment>
<gene>
    <name evidence="4 6" type="primary">fliE</name>
    <name evidence="6" type="ORF">GWK17_07285</name>
</gene>
<reference evidence="6 7" key="1">
    <citation type="submission" date="2020-03" db="EMBL/GenBank/DDBJ databases">
        <authorList>
            <person name="Sun Q."/>
        </authorList>
    </citation>
    <scope>NUCLEOTIDE SEQUENCE [LARGE SCALE GENOMIC DNA]</scope>
    <source>
        <strain evidence="6 7">KACC 21451</strain>
    </source>
</reference>
<keyword evidence="3 4" id="KW-0975">Bacterial flagellum</keyword>
<evidence type="ECO:0000256" key="1">
    <source>
        <dbReference type="ARBA" id="ARBA00004117"/>
    </source>
</evidence>
<dbReference type="NCBIfam" id="TIGR00205">
    <property type="entry name" value="fliE"/>
    <property type="match status" value="1"/>
</dbReference>
<dbReference type="Pfam" id="PF02049">
    <property type="entry name" value="FliE"/>
    <property type="match status" value="1"/>
</dbReference>
<evidence type="ECO:0000256" key="2">
    <source>
        <dbReference type="ARBA" id="ARBA00009272"/>
    </source>
</evidence>
<dbReference type="EMBL" id="JAAVUM010000004">
    <property type="protein sequence ID" value="NKE05278.1"/>
    <property type="molecule type" value="Genomic_DNA"/>
</dbReference>
<dbReference type="GO" id="GO:0003774">
    <property type="term" value="F:cytoskeletal motor activity"/>
    <property type="evidence" value="ECO:0007669"/>
    <property type="project" value="InterPro"/>
</dbReference>
<dbReference type="HAMAP" id="MF_00724">
    <property type="entry name" value="FliE"/>
    <property type="match status" value="1"/>
</dbReference>
<dbReference type="AlphaFoldDB" id="A0A846T8K7"/>
<accession>A0A846T8K7</accession>
<keyword evidence="6" id="KW-0282">Flagellum</keyword>
<name>A0A846T8K7_9BACI</name>
<sequence length="103" mass="11507">MNSAGINSVSQMVRPFETKVSTPTPTPYEAQKSFSSVLKQSIENLNKAQLQSDAMTEKLARGENVDLHQVMIASQKASITLQATMEVRNKVVEAYQEMMRMQV</sequence>
<proteinExistence type="inferred from homology"/>
<dbReference type="InterPro" id="IPR001624">
    <property type="entry name" value="FliE"/>
</dbReference>
<evidence type="ECO:0000256" key="5">
    <source>
        <dbReference type="NCBIfam" id="TIGR00205"/>
    </source>
</evidence>
<keyword evidence="6" id="KW-0966">Cell projection</keyword>
<dbReference type="GO" id="GO:0009425">
    <property type="term" value="C:bacterial-type flagellum basal body"/>
    <property type="evidence" value="ECO:0007669"/>
    <property type="project" value="UniProtKB-SubCell"/>
</dbReference>
<dbReference type="PRINTS" id="PR01006">
    <property type="entry name" value="FLGHOOKFLIE"/>
</dbReference>
<protein>
    <recommendedName>
        <fullName evidence="4 5">Flagellar hook-basal body complex protein FliE</fullName>
    </recommendedName>
</protein>
<organism evidence="6 7">
    <name type="scientific">Mesobacillus selenatarsenatis</name>
    <dbReference type="NCBI Taxonomy" id="388741"/>
    <lineage>
        <taxon>Bacteria</taxon>
        <taxon>Bacillati</taxon>
        <taxon>Bacillota</taxon>
        <taxon>Bacilli</taxon>
        <taxon>Bacillales</taxon>
        <taxon>Bacillaceae</taxon>
        <taxon>Mesobacillus</taxon>
    </lineage>
</organism>
<dbReference type="PANTHER" id="PTHR34653">
    <property type="match status" value="1"/>
</dbReference>
<dbReference type="GO" id="GO:0071973">
    <property type="term" value="P:bacterial-type flagellum-dependent cell motility"/>
    <property type="evidence" value="ECO:0007669"/>
    <property type="project" value="InterPro"/>
</dbReference>
<evidence type="ECO:0000256" key="3">
    <source>
        <dbReference type="ARBA" id="ARBA00023143"/>
    </source>
</evidence>
<evidence type="ECO:0000313" key="7">
    <source>
        <dbReference type="Proteomes" id="UP000587942"/>
    </source>
</evidence>
<comment type="similarity">
    <text evidence="2 4">Belongs to the FliE family.</text>
</comment>